<sequence>MELIDDKFPDSLLVCHIYEAYLYVSSKIEENKKKNQQMGGNRNKFKASQNSNDVFSESDYKGNRNKFKASQDSNDIFSEPDYNSEEVTTVPMSSMYFNTASSNSSTLPSTRPFDNNFASDSNSST</sequence>
<feature type="region of interest" description="Disordered" evidence="1">
    <location>
        <begin position="100"/>
        <end position="125"/>
    </location>
</feature>
<accession>A0A2I1HXF4</accession>
<dbReference type="VEuPathDB" id="FungiDB:RhiirFUN_008711"/>
<dbReference type="EMBL" id="LLXI01010759">
    <property type="protein sequence ID" value="PKY63535.1"/>
    <property type="molecule type" value="Genomic_DNA"/>
</dbReference>
<keyword evidence="3" id="KW-1185">Reference proteome</keyword>
<name>A0A2I1HXF4_9GLOM</name>
<feature type="compositionally biased region" description="Low complexity" evidence="1">
    <location>
        <begin position="113"/>
        <end position="125"/>
    </location>
</feature>
<proteinExistence type="predicted"/>
<gene>
    <name evidence="2" type="ORF">RhiirA4_492837</name>
</gene>
<evidence type="ECO:0000313" key="3">
    <source>
        <dbReference type="Proteomes" id="UP000234323"/>
    </source>
</evidence>
<dbReference type="AlphaFoldDB" id="A0A2I1HXF4"/>
<organism evidence="2 3">
    <name type="scientific">Rhizophagus irregularis</name>
    <dbReference type="NCBI Taxonomy" id="588596"/>
    <lineage>
        <taxon>Eukaryota</taxon>
        <taxon>Fungi</taxon>
        <taxon>Fungi incertae sedis</taxon>
        <taxon>Mucoromycota</taxon>
        <taxon>Glomeromycotina</taxon>
        <taxon>Glomeromycetes</taxon>
        <taxon>Glomerales</taxon>
        <taxon>Glomeraceae</taxon>
        <taxon>Rhizophagus</taxon>
    </lineage>
</organism>
<protein>
    <submittedName>
        <fullName evidence="2">Uncharacterized protein</fullName>
    </submittedName>
</protein>
<evidence type="ECO:0000313" key="2">
    <source>
        <dbReference type="EMBL" id="PKY63535.1"/>
    </source>
</evidence>
<dbReference type="VEuPathDB" id="FungiDB:FUN_008349"/>
<evidence type="ECO:0000256" key="1">
    <source>
        <dbReference type="SAM" id="MobiDB-lite"/>
    </source>
</evidence>
<dbReference type="Proteomes" id="UP000234323">
    <property type="component" value="Unassembled WGS sequence"/>
</dbReference>
<feature type="compositionally biased region" description="Polar residues" evidence="1">
    <location>
        <begin position="36"/>
        <end position="55"/>
    </location>
</feature>
<reference evidence="2 3" key="1">
    <citation type="submission" date="2015-10" db="EMBL/GenBank/DDBJ databases">
        <title>Genome analyses suggest a sexual origin of heterokaryosis in a supposedly ancient asexual fungus.</title>
        <authorList>
            <person name="Ropars J."/>
            <person name="Sedzielewska K."/>
            <person name="Noel J."/>
            <person name="Charron P."/>
            <person name="Farinelli L."/>
            <person name="Marton T."/>
            <person name="Kruger M."/>
            <person name="Pelin A."/>
            <person name="Brachmann A."/>
            <person name="Corradi N."/>
        </authorList>
    </citation>
    <scope>NUCLEOTIDE SEQUENCE [LARGE SCALE GENOMIC DNA]</scope>
    <source>
        <strain evidence="2 3">A4</strain>
    </source>
</reference>
<comment type="caution">
    <text evidence="2">The sequence shown here is derived from an EMBL/GenBank/DDBJ whole genome shotgun (WGS) entry which is preliminary data.</text>
</comment>
<feature type="compositionally biased region" description="Polar residues" evidence="1">
    <location>
        <begin position="100"/>
        <end position="109"/>
    </location>
</feature>
<dbReference type="VEuPathDB" id="FungiDB:RhiirA1_494272"/>
<feature type="region of interest" description="Disordered" evidence="1">
    <location>
        <begin position="32"/>
        <end position="84"/>
    </location>
</feature>
<feature type="non-terminal residue" evidence="2">
    <location>
        <position position="125"/>
    </location>
</feature>